<accession>A0ABD0JEG5</accession>
<reference evidence="5 6" key="1">
    <citation type="journal article" date="2023" name="Sci. Data">
        <title>Genome assembly of the Korean intertidal mud-creeper Batillaria attramentaria.</title>
        <authorList>
            <person name="Patra A.K."/>
            <person name="Ho P.T."/>
            <person name="Jun S."/>
            <person name="Lee S.J."/>
            <person name="Kim Y."/>
            <person name="Won Y.J."/>
        </authorList>
    </citation>
    <scope>NUCLEOTIDE SEQUENCE [LARGE SCALE GENOMIC DNA]</scope>
    <source>
        <strain evidence="5">Wonlab-2016</strain>
    </source>
</reference>
<organism evidence="5 6">
    <name type="scientific">Batillaria attramentaria</name>
    <dbReference type="NCBI Taxonomy" id="370345"/>
    <lineage>
        <taxon>Eukaryota</taxon>
        <taxon>Metazoa</taxon>
        <taxon>Spiralia</taxon>
        <taxon>Lophotrochozoa</taxon>
        <taxon>Mollusca</taxon>
        <taxon>Gastropoda</taxon>
        <taxon>Caenogastropoda</taxon>
        <taxon>Sorbeoconcha</taxon>
        <taxon>Cerithioidea</taxon>
        <taxon>Batillariidae</taxon>
        <taxon>Batillaria</taxon>
    </lineage>
</organism>
<feature type="domain" description="AIG1-type G" evidence="4">
    <location>
        <begin position="55"/>
        <end position="167"/>
    </location>
</feature>
<dbReference type="InterPro" id="IPR027417">
    <property type="entry name" value="P-loop_NTPase"/>
</dbReference>
<dbReference type="Gene3D" id="3.40.50.300">
    <property type="entry name" value="P-loop containing nucleotide triphosphate hydrolases"/>
    <property type="match status" value="2"/>
</dbReference>
<sequence length="229" mass="25260">AASSGTLRIVLLGITGAGKSSLGNTLFGKEIFGVGRGMSSQTTDCNWQQGRMGSTFAEEEYQAYNTIKTIFGADITDRMIIVFNGIDDLGDDLQEQREYLDEQVQNMQGNIQKVLGEAGHRYFGMNNKTSPHEKALQAEQLTEEILTLVDRHGGLQSYFTSTLVNTISGFKEIWTCSYMRKNKCTPEEANKAFVACIPNDQTFLRKLGTAVRDAAKAVGSKVKDMCLVM</sequence>
<evidence type="ECO:0000256" key="3">
    <source>
        <dbReference type="ARBA" id="ARBA00023134"/>
    </source>
</evidence>
<protein>
    <recommendedName>
        <fullName evidence="4">AIG1-type G domain-containing protein</fullName>
    </recommendedName>
</protein>
<comment type="caution">
    <text evidence="5">The sequence shown here is derived from an EMBL/GenBank/DDBJ whole genome shotgun (WGS) entry which is preliminary data.</text>
</comment>
<dbReference type="SUPFAM" id="SSF52540">
    <property type="entry name" value="P-loop containing nucleoside triphosphate hydrolases"/>
    <property type="match status" value="1"/>
</dbReference>
<dbReference type="InterPro" id="IPR006703">
    <property type="entry name" value="G_AIG1"/>
</dbReference>
<dbReference type="PANTHER" id="PTHR10903">
    <property type="entry name" value="GTPASE, IMAP FAMILY MEMBER-RELATED"/>
    <property type="match status" value="1"/>
</dbReference>
<evidence type="ECO:0000313" key="6">
    <source>
        <dbReference type="Proteomes" id="UP001519460"/>
    </source>
</evidence>
<evidence type="ECO:0000256" key="1">
    <source>
        <dbReference type="ARBA" id="ARBA00008535"/>
    </source>
</evidence>
<dbReference type="EMBL" id="JACVVK020000475">
    <property type="protein sequence ID" value="KAK7471886.1"/>
    <property type="molecule type" value="Genomic_DNA"/>
</dbReference>
<dbReference type="Proteomes" id="UP001519460">
    <property type="component" value="Unassembled WGS sequence"/>
</dbReference>
<dbReference type="InterPro" id="IPR045058">
    <property type="entry name" value="GIMA/IAN/Toc"/>
</dbReference>
<keyword evidence="6" id="KW-1185">Reference proteome</keyword>
<dbReference type="GO" id="GO:0005525">
    <property type="term" value="F:GTP binding"/>
    <property type="evidence" value="ECO:0007669"/>
    <property type="project" value="UniProtKB-KW"/>
</dbReference>
<evidence type="ECO:0000259" key="4">
    <source>
        <dbReference type="Pfam" id="PF04548"/>
    </source>
</evidence>
<evidence type="ECO:0000313" key="5">
    <source>
        <dbReference type="EMBL" id="KAK7471886.1"/>
    </source>
</evidence>
<feature type="non-terminal residue" evidence="5">
    <location>
        <position position="1"/>
    </location>
</feature>
<dbReference type="AlphaFoldDB" id="A0ABD0JEG5"/>
<comment type="similarity">
    <text evidence="1">Belongs to the TRAFAC class TrmE-Era-EngA-EngB-Septin-like GTPase superfamily. AIG1/Toc34/Toc159-like paraseptin GTPase family. IAN subfamily.</text>
</comment>
<gene>
    <name evidence="5" type="ORF">BaRGS_00035470</name>
</gene>
<name>A0ABD0JEG5_9CAEN</name>
<dbReference type="PANTHER" id="PTHR10903:SF184">
    <property type="entry name" value="GTP-BINDING PROTEIN A"/>
    <property type="match status" value="1"/>
</dbReference>
<proteinExistence type="inferred from homology"/>
<keyword evidence="3" id="KW-0342">GTP-binding</keyword>
<keyword evidence="2" id="KW-0547">Nucleotide-binding</keyword>
<evidence type="ECO:0000256" key="2">
    <source>
        <dbReference type="ARBA" id="ARBA00022741"/>
    </source>
</evidence>
<dbReference type="Pfam" id="PF04548">
    <property type="entry name" value="AIG1"/>
    <property type="match status" value="1"/>
</dbReference>